<proteinExistence type="predicted"/>
<organism evidence="1 2">
    <name type="scientific">Stegodyphus mimosarum</name>
    <name type="common">African social velvet spider</name>
    <dbReference type="NCBI Taxonomy" id="407821"/>
    <lineage>
        <taxon>Eukaryota</taxon>
        <taxon>Metazoa</taxon>
        <taxon>Ecdysozoa</taxon>
        <taxon>Arthropoda</taxon>
        <taxon>Chelicerata</taxon>
        <taxon>Arachnida</taxon>
        <taxon>Araneae</taxon>
        <taxon>Araneomorphae</taxon>
        <taxon>Entelegynae</taxon>
        <taxon>Eresoidea</taxon>
        <taxon>Eresidae</taxon>
        <taxon>Stegodyphus</taxon>
    </lineage>
</organism>
<protein>
    <submittedName>
        <fullName evidence="1">Fas apoptotic inhibitory molecule 1</fullName>
    </submittedName>
</protein>
<dbReference type="PANTHER" id="PTHR13088">
    <property type="entry name" value="FAS APOPTOTIC INHIBITORY MOLECULE FAIM"/>
    <property type="match status" value="1"/>
</dbReference>
<dbReference type="AlphaFoldDB" id="A0A087U8A7"/>
<dbReference type="Pfam" id="PF06905">
    <property type="entry name" value="FAIM1"/>
    <property type="match status" value="1"/>
</dbReference>
<dbReference type="EMBL" id="KK118691">
    <property type="protein sequence ID" value="KFM73596.1"/>
    <property type="molecule type" value="Genomic_DNA"/>
</dbReference>
<dbReference type="GO" id="GO:1902042">
    <property type="term" value="P:negative regulation of extrinsic apoptotic signaling pathway via death domain receptors"/>
    <property type="evidence" value="ECO:0007669"/>
    <property type="project" value="TreeGrafter"/>
</dbReference>
<keyword evidence="2" id="KW-1185">Reference proteome</keyword>
<sequence length="159" mass="18075">MSQVVGVWEVVLNGKKHQVEFEHGTTSGKRIVRVDGKEVLKRDWLFKLVGHENFKIGNSNCSIVIYPAKGLSFEYSLVVNGKHYKKFKENQSKILKTWIVDVDDEPTRVVLEKDTLDVWVNGEKMETAGEFVEDGTETHFALGPYQAYIKAVSSGNKRE</sequence>
<feature type="non-terminal residue" evidence="1">
    <location>
        <position position="159"/>
    </location>
</feature>
<dbReference type="OMA" id="SQEYRIM"/>
<dbReference type="Proteomes" id="UP000054359">
    <property type="component" value="Unassembled WGS sequence"/>
</dbReference>
<accession>A0A087U8A7</accession>
<gene>
    <name evidence="1" type="ORF">X975_20639</name>
</gene>
<dbReference type="InterPro" id="IPR010695">
    <property type="entry name" value="FAIM1"/>
</dbReference>
<dbReference type="Gene3D" id="2.40.128.180">
    <property type="match status" value="2"/>
</dbReference>
<dbReference type="STRING" id="407821.A0A087U8A7"/>
<name>A0A087U8A7_STEMI</name>
<evidence type="ECO:0000313" key="2">
    <source>
        <dbReference type="Proteomes" id="UP000054359"/>
    </source>
</evidence>
<dbReference type="InterPro" id="IPR038513">
    <property type="entry name" value="FAIM1_dom_sf"/>
</dbReference>
<evidence type="ECO:0000313" key="1">
    <source>
        <dbReference type="EMBL" id="KFM73596.1"/>
    </source>
</evidence>
<dbReference type="OrthoDB" id="6262731at2759"/>
<dbReference type="PANTHER" id="PTHR13088:SF3">
    <property type="entry name" value="FAS APOPTOTIC INHIBITORY MOLECULE 1"/>
    <property type="match status" value="1"/>
</dbReference>
<reference evidence="1 2" key="1">
    <citation type="submission" date="2013-11" db="EMBL/GenBank/DDBJ databases">
        <title>Genome sequencing of Stegodyphus mimosarum.</title>
        <authorList>
            <person name="Bechsgaard J."/>
        </authorList>
    </citation>
    <scope>NUCLEOTIDE SEQUENCE [LARGE SCALE GENOMIC DNA]</scope>
</reference>